<dbReference type="Proteomes" id="UP001221142">
    <property type="component" value="Unassembled WGS sequence"/>
</dbReference>
<name>A0AAD7BS50_9AGAR</name>
<sequence length="550" mass="60774">MPISKLNACVADLVRARCTTHGYFAGWKLLADLTPPSSNFPVQLVDDVLRCIAVYTDIRPVKDQRGPSTDLRMTITRDMVRDSIYHVGAKSLGGKEWMASSEYTERKWSNTQFAEMSPCASFAWLGAHRKTIAREDLDTCDALALLGTVDYDYDRNKTYARGFAHAMDLGRACIAGNDGRMRGVALASFLNLDVQIYVRQINEKWIAGGNDKANLGPRDISPADWLVALVGDCGSLGPFAYEPASVYTETKGPMFAALFLGHCFDLLYDRLTSNALSAAMYMEAQVTQYDVHIAFATTIMDRRARRAVESDELALFGDNSIFGMSVWAPFNGRYRTWERFVKYTRQLLRSKDPRAKNILEMAAQPRVLPDGDTVPVEELWVRATIPGVEKTLVPRVAIVHRPCPAPDMAHLMQPNLCDACTPQFQVALNAFETDELHSATELPSAAFASLVAARAAAIRRVAIFATEPSCCDVCASRIGCWADSVAYTVLTALMRSDESTSASEWLMQCYAAWSVTTWPMSVGTVLSGFDLICETTQEEGAMGQRDVVDC</sequence>
<dbReference type="EMBL" id="JARKIF010000010">
    <property type="protein sequence ID" value="KAJ7628901.1"/>
    <property type="molecule type" value="Genomic_DNA"/>
</dbReference>
<comment type="caution">
    <text evidence="1">The sequence shown here is derived from an EMBL/GenBank/DDBJ whole genome shotgun (WGS) entry which is preliminary data.</text>
</comment>
<gene>
    <name evidence="1" type="ORF">FB45DRAFT_1059569</name>
</gene>
<keyword evidence="2" id="KW-1185">Reference proteome</keyword>
<accession>A0AAD7BS50</accession>
<evidence type="ECO:0000313" key="1">
    <source>
        <dbReference type="EMBL" id="KAJ7628901.1"/>
    </source>
</evidence>
<reference evidence="1" key="1">
    <citation type="submission" date="2023-03" db="EMBL/GenBank/DDBJ databases">
        <title>Massive genome expansion in bonnet fungi (Mycena s.s.) driven by repeated elements and novel gene families across ecological guilds.</title>
        <authorList>
            <consortium name="Lawrence Berkeley National Laboratory"/>
            <person name="Harder C.B."/>
            <person name="Miyauchi S."/>
            <person name="Viragh M."/>
            <person name="Kuo A."/>
            <person name="Thoen E."/>
            <person name="Andreopoulos B."/>
            <person name="Lu D."/>
            <person name="Skrede I."/>
            <person name="Drula E."/>
            <person name="Henrissat B."/>
            <person name="Morin E."/>
            <person name="Kohler A."/>
            <person name="Barry K."/>
            <person name="LaButti K."/>
            <person name="Morin E."/>
            <person name="Salamov A."/>
            <person name="Lipzen A."/>
            <person name="Mereny Z."/>
            <person name="Hegedus B."/>
            <person name="Baldrian P."/>
            <person name="Stursova M."/>
            <person name="Weitz H."/>
            <person name="Taylor A."/>
            <person name="Grigoriev I.V."/>
            <person name="Nagy L.G."/>
            <person name="Martin F."/>
            <person name="Kauserud H."/>
        </authorList>
    </citation>
    <scope>NUCLEOTIDE SEQUENCE</scope>
    <source>
        <strain evidence="1">9284</strain>
    </source>
</reference>
<organism evidence="1 2">
    <name type="scientific">Roridomyces roridus</name>
    <dbReference type="NCBI Taxonomy" id="1738132"/>
    <lineage>
        <taxon>Eukaryota</taxon>
        <taxon>Fungi</taxon>
        <taxon>Dikarya</taxon>
        <taxon>Basidiomycota</taxon>
        <taxon>Agaricomycotina</taxon>
        <taxon>Agaricomycetes</taxon>
        <taxon>Agaricomycetidae</taxon>
        <taxon>Agaricales</taxon>
        <taxon>Marasmiineae</taxon>
        <taxon>Mycenaceae</taxon>
        <taxon>Roridomyces</taxon>
    </lineage>
</organism>
<evidence type="ECO:0000313" key="2">
    <source>
        <dbReference type="Proteomes" id="UP001221142"/>
    </source>
</evidence>
<proteinExistence type="predicted"/>
<protein>
    <submittedName>
        <fullName evidence="1">Uncharacterized protein</fullName>
    </submittedName>
</protein>
<dbReference type="AlphaFoldDB" id="A0AAD7BS50"/>